<dbReference type="Proteomes" id="UP000034488">
    <property type="component" value="Unassembled WGS sequence"/>
</dbReference>
<dbReference type="PANTHER" id="PTHR10151">
    <property type="entry name" value="ECTONUCLEOTIDE PYROPHOSPHATASE/PHOSPHODIESTERASE"/>
    <property type="match status" value="1"/>
</dbReference>
<dbReference type="EMBL" id="LBPI01000009">
    <property type="protein sequence ID" value="KKP54880.1"/>
    <property type="molecule type" value="Genomic_DNA"/>
</dbReference>
<keyword evidence="1" id="KW-1133">Transmembrane helix</keyword>
<dbReference type="CDD" id="cd00016">
    <property type="entry name" value="ALP_like"/>
    <property type="match status" value="1"/>
</dbReference>
<gene>
    <name evidence="2" type="ORF">UR47_C0009G0023</name>
</gene>
<accession>A0A0G0CUU2</accession>
<keyword evidence="1" id="KW-0472">Membrane</keyword>
<protein>
    <submittedName>
        <fullName evidence="2">Type I phosphodiesterase/nucleotide pyrophosphatase</fullName>
    </submittedName>
</protein>
<dbReference type="AlphaFoldDB" id="A0A0G0CUU2"/>
<dbReference type="GO" id="GO:0016787">
    <property type="term" value="F:hydrolase activity"/>
    <property type="evidence" value="ECO:0007669"/>
    <property type="project" value="UniProtKB-ARBA"/>
</dbReference>
<feature type="transmembrane region" description="Helical" evidence="1">
    <location>
        <begin position="12"/>
        <end position="34"/>
    </location>
</feature>
<evidence type="ECO:0000256" key="1">
    <source>
        <dbReference type="SAM" id="Phobius"/>
    </source>
</evidence>
<evidence type="ECO:0000313" key="3">
    <source>
        <dbReference type="Proteomes" id="UP000034488"/>
    </source>
</evidence>
<dbReference type="SUPFAM" id="SSF53649">
    <property type="entry name" value="Alkaline phosphatase-like"/>
    <property type="match status" value="1"/>
</dbReference>
<keyword evidence="1" id="KW-0812">Transmembrane</keyword>
<dbReference type="PANTHER" id="PTHR10151:SF120">
    <property type="entry name" value="BIS(5'-ADENOSYL)-TRIPHOSPHATASE"/>
    <property type="match status" value="1"/>
</dbReference>
<dbReference type="Gene3D" id="3.40.720.10">
    <property type="entry name" value="Alkaline Phosphatase, subunit A"/>
    <property type="match status" value="1"/>
</dbReference>
<dbReference type="InterPro" id="IPR017850">
    <property type="entry name" value="Alkaline_phosphatase_core_sf"/>
</dbReference>
<proteinExistence type="predicted"/>
<reference evidence="2 3" key="1">
    <citation type="journal article" date="2015" name="Nature">
        <title>rRNA introns, odd ribosomes, and small enigmatic genomes across a large radiation of phyla.</title>
        <authorList>
            <person name="Brown C.T."/>
            <person name="Hug L.A."/>
            <person name="Thomas B.C."/>
            <person name="Sharon I."/>
            <person name="Castelle C.J."/>
            <person name="Singh A."/>
            <person name="Wilkins M.J."/>
            <person name="Williams K.H."/>
            <person name="Banfield J.F."/>
        </authorList>
    </citation>
    <scope>NUCLEOTIDE SEQUENCE [LARGE SCALE GENOMIC DNA]</scope>
</reference>
<name>A0A0G0CUU2_9BACT</name>
<evidence type="ECO:0000313" key="2">
    <source>
        <dbReference type="EMBL" id="KKP54880.1"/>
    </source>
</evidence>
<sequence>MKILDLFIKILKYTFVLLLTSIFLATTSLTLYFITKSTNVLEDVDEAENQKQLIVLISMDGLGSELIGQNTPFLSSQLQQTDTSFTLDMQTIKQSETMPSHISMITGLTQENHKFYLNSIDDETPPLTSETLFDYAIDNNYSYYAFLTKNKLLYLLGEKTGENILSKEEYSSEILDDIDNMVETENSKVFIFIHLRDIDSYGHTYGWNSEEQKQALRTLDNNLNILVSDFREEFDLYNRYFIFTADHGGEGIQHSNGCPACRRIPLIVVSENTPTKYELKTEVDSIYDTTCVVLDIMEDNPHRDLDCTK</sequence>
<dbReference type="InterPro" id="IPR002591">
    <property type="entry name" value="Phosphodiest/P_Trfase"/>
</dbReference>
<organism evidence="2 3">
    <name type="scientific">candidate division WS6 bacterium GW2011_GWB1_33_6</name>
    <dbReference type="NCBI Taxonomy" id="1619088"/>
    <lineage>
        <taxon>Bacteria</taxon>
        <taxon>Candidatus Dojkabacteria</taxon>
    </lineage>
</organism>
<dbReference type="Pfam" id="PF01663">
    <property type="entry name" value="Phosphodiest"/>
    <property type="match status" value="2"/>
</dbReference>
<comment type="caution">
    <text evidence="2">The sequence shown here is derived from an EMBL/GenBank/DDBJ whole genome shotgun (WGS) entry which is preliminary data.</text>
</comment>